<accession>A0A8J3XXW3</accession>
<evidence type="ECO:0000256" key="2">
    <source>
        <dbReference type="SAM" id="SignalP"/>
    </source>
</evidence>
<protein>
    <submittedName>
        <fullName evidence="3">Uncharacterized protein</fullName>
    </submittedName>
</protein>
<keyword evidence="4" id="KW-1185">Reference proteome</keyword>
<proteinExistence type="predicted"/>
<dbReference type="EMBL" id="BOOR01000036">
    <property type="protein sequence ID" value="GII56481.1"/>
    <property type="molecule type" value="Genomic_DNA"/>
</dbReference>
<comment type="caution">
    <text evidence="3">The sequence shown here is derived from an EMBL/GenBank/DDBJ whole genome shotgun (WGS) entry which is preliminary data.</text>
</comment>
<evidence type="ECO:0000256" key="1">
    <source>
        <dbReference type="SAM" id="MobiDB-lite"/>
    </source>
</evidence>
<keyword evidence="2" id="KW-0732">Signal</keyword>
<evidence type="ECO:0000313" key="3">
    <source>
        <dbReference type="EMBL" id="GII56481.1"/>
    </source>
</evidence>
<sequence>MFTKVITSLALGTALAGGALALCATTASAESNPGHGVKIGDIGSGNTSTVSVGQSNTNSPSNGYPVEQSNNSAIESDTGAFFAGNDIKKKASVDVDNEPPSDVQ</sequence>
<gene>
    <name evidence="3" type="ORF">Pth03_48700</name>
</gene>
<evidence type="ECO:0000313" key="4">
    <source>
        <dbReference type="Proteomes" id="UP000605992"/>
    </source>
</evidence>
<reference evidence="3" key="1">
    <citation type="submission" date="2021-01" db="EMBL/GenBank/DDBJ databases">
        <title>Whole genome shotgun sequence of Planotetraspora thailandica NBRC 104271.</title>
        <authorList>
            <person name="Komaki H."/>
            <person name="Tamura T."/>
        </authorList>
    </citation>
    <scope>NUCLEOTIDE SEQUENCE</scope>
    <source>
        <strain evidence="3">NBRC 104271</strain>
    </source>
</reference>
<dbReference type="AlphaFoldDB" id="A0A8J3XXW3"/>
<dbReference type="RefSeq" id="WP_203946622.1">
    <property type="nucleotide sequence ID" value="NZ_BOOR01000036.1"/>
</dbReference>
<feature type="compositionally biased region" description="Polar residues" evidence="1">
    <location>
        <begin position="44"/>
        <end position="75"/>
    </location>
</feature>
<feature type="signal peptide" evidence="2">
    <location>
        <begin position="1"/>
        <end position="29"/>
    </location>
</feature>
<name>A0A8J3XXW3_9ACTN</name>
<feature type="region of interest" description="Disordered" evidence="1">
    <location>
        <begin position="29"/>
        <end position="77"/>
    </location>
</feature>
<organism evidence="3 4">
    <name type="scientific">Planotetraspora thailandica</name>
    <dbReference type="NCBI Taxonomy" id="487172"/>
    <lineage>
        <taxon>Bacteria</taxon>
        <taxon>Bacillati</taxon>
        <taxon>Actinomycetota</taxon>
        <taxon>Actinomycetes</taxon>
        <taxon>Streptosporangiales</taxon>
        <taxon>Streptosporangiaceae</taxon>
        <taxon>Planotetraspora</taxon>
    </lineage>
</organism>
<feature type="chain" id="PRO_5035179961" evidence="2">
    <location>
        <begin position="30"/>
        <end position="104"/>
    </location>
</feature>
<dbReference type="Proteomes" id="UP000605992">
    <property type="component" value="Unassembled WGS sequence"/>
</dbReference>